<proteinExistence type="predicted"/>
<name>A0A367IKW4_RHIST</name>
<reference evidence="1 2" key="1">
    <citation type="journal article" date="2018" name="G3 (Bethesda)">
        <title>Phylogenetic and Phylogenomic Definition of Rhizopus Species.</title>
        <authorList>
            <person name="Gryganskyi A.P."/>
            <person name="Golan J."/>
            <person name="Dolatabadi S."/>
            <person name="Mondo S."/>
            <person name="Robb S."/>
            <person name="Idnurm A."/>
            <person name="Muszewska A."/>
            <person name="Steczkiewicz K."/>
            <person name="Masonjones S."/>
            <person name="Liao H.L."/>
            <person name="Gajdeczka M.T."/>
            <person name="Anike F."/>
            <person name="Vuek A."/>
            <person name="Anishchenko I.M."/>
            <person name="Voigt K."/>
            <person name="de Hoog G.S."/>
            <person name="Smith M.E."/>
            <person name="Heitman J."/>
            <person name="Vilgalys R."/>
            <person name="Stajich J.E."/>
        </authorList>
    </citation>
    <scope>NUCLEOTIDE SEQUENCE [LARGE SCALE GENOMIC DNA]</scope>
    <source>
        <strain evidence="1 2">LSU 92-RS-03</strain>
    </source>
</reference>
<evidence type="ECO:0000313" key="2">
    <source>
        <dbReference type="Proteomes" id="UP000253551"/>
    </source>
</evidence>
<organism evidence="1 2">
    <name type="scientific">Rhizopus stolonifer</name>
    <name type="common">Rhizopus nigricans</name>
    <dbReference type="NCBI Taxonomy" id="4846"/>
    <lineage>
        <taxon>Eukaryota</taxon>
        <taxon>Fungi</taxon>
        <taxon>Fungi incertae sedis</taxon>
        <taxon>Mucoromycota</taxon>
        <taxon>Mucoromycotina</taxon>
        <taxon>Mucoromycetes</taxon>
        <taxon>Mucorales</taxon>
        <taxon>Mucorineae</taxon>
        <taxon>Rhizopodaceae</taxon>
        <taxon>Rhizopus</taxon>
    </lineage>
</organism>
<dbReference type="AlphaFoldDB" id="A0A367IKW4"/>
<comment type="caution">
    <text evidence="1">The sequence shown here is derived from an EMBL/GenBank/DDBJ whole genome shotgun (WGS) entry which is preliminary data.</text>
</comment>
<evidence type="ECO:0000313" key="1">
    <source>
        <dbReference type="EMBL" id="RCH78298.1"/>
    </source>
</evidence>
<dbReference type="EMBL" id="PJQM01007349">
    <property type="protein sequence ID" value="RCH78298.1"/>
    <property type="molecule type" value="Genomic_DNA"/>
</dbReference>
<keyword evidence="2" id="KW-1185">Reference proteome</keyword>
<sequence>MSEEFQPYRTSTQDHQDFEHLVELQRRYAETRNSKVEDISLDEDEDDDFSVHAKSTELQAPPIPDMRYEKQVEASIKSLREKGTSPIGIFWAIVVKEQIIVPFISGFVWCVGTHAWSWYRTKGVVNAKSPKRTFGFFRGLHHGITEWTKSVYNVIVSHSTPSIE</sequence>
<gene>
    <name evidence="1" type="ORF">CU098_004848</name>
</gene>
<dbReference type="Proteomes" id="UP000253551">
    <property type="component" value="Unassembled WGS sequence"/>
</dbReference>
<dbReference type="OrthoDB" id="2430343at2759"/>
<protein>
    <recommendedName>
        <fullName evidence="3">DUF1770 domain-containing protein</fullName>
    </recommendedName>
</protein>
<evidence type="ECO:0008006" key="3">
    <source>
        <dbReference type="Google" id="ProtNLM"/>
    </source>
</evidence>
<accession>A0A367IKW4</accession>